<proteinExistence type="predicted"/>
<dbReference type="Proteomes" id="UP000654075">
    <property type="component" value="Unassembled WGS sequence"/>
</dbReference>
<dbReference type="OrthoDB" id="438440at2759"/>
<organism evidence="2 3">
    <name type="scientific">Polarella glacialis</name>
    <name type="common">Dinoflagellate</name>
    <dbReference type="NCBI Taxonomy" id="89957"/>
    <lineage>
        <taxon>Eukaryota</taxon>
        <taxon>Sar</taxon>
        <taxon>Alveolata</taxon>
        <taxon>Dinophyceae</taxon>
        <taxon>Suessiales</taxon>
        <taxon>Suessiaceae</taxon>
        <taxon>Polarella</taxon>
    </lineage>
</organism>
<reference evidence="2" key="1">
    <citation type="submission" date="2021-02" db="EMBL/GenBank/DDBJ databases">
        <authorList>
            <person name="Dougan E. K."/>
            <person name="Rhodes N."/>
            <person name="Thang M."/>
            <person name="Chan C."/>
        </authorList>
    </citation>
    <scope>NUCLEOTIDE SEQUENCE</scope>
</reference>
<gene>
    <name evidence="2" type="ORF">PGLA1383_LOCUS31542</name>
</gene>
<feature type="non-terminal residue" evidence="2">
    <location>
        <position position="165"/>
    </location>
</feature>
<feature type="compositionally biased region" description="Low complexity" evidence="1">
    <location>
        <begin position="25"/>
        <end position="34"/>
    </location>
</feature>
<name>A0A813FSY2_POLGL</name>
<dbReference type="AlphaFoldDB" id="A0A813FSY2"/>
<dbReference type="EMBL" id="CAJNNV010025310">
    <property type="protein sequence ID" value="CAE8613794.1"/>
    <property type="molecule type" value="Genomic_DNA"/>
</dbReference>
<evidence type="ECO:0008006" key="4">
    <source>
        <dbReference type="Google" id="ProtNLM"/>
    </source>
</evidence>
<feature type="region of interest" description="Disordered" evidence="1">
    <location>
        <begin position="1"/>
        <end position="34"/>
    </location>
</feature>
<keyword evidence="3" id="KW-1185">Reference proteome</keyword>
<feature type="region of interest" description="Disordered" evidence="1">
    <location>
        <begin position="50"/>
        <end position="72"/>
    </location>
</feature>
<comment type="caution">
    <text evidence="2">The sequence shown here is derived from an EMBL/GenBank/DDBJ whole genome shotgun (WGS) entry which is preliminary data.</text>
</comment>
<evidence type="ECO:0000313" key="2">
    <source>
        <dbReference type="EMBL" id="CAE8613794.1"/>
    </source>
</evidence>
<evidence type="ECO:0000256" key="1">
    <source>
        <dbReference type="SAM" id="MobiDB-lite"/>
    </source>
</evidence>
<sequence length="165" mass="17808">MEAGAQPASASAPRRQTTCGRRRSSAAQASPARRSWFYCSSRGCLSAQSAAVPEPLPTRRPEGDAAAEAARPSGSWIYKRSAFLGEWRRRYAWIEDGELRFANSPEDPVKLAISLTADATLLTLLGKPDAVAIPPDLKSIVSFAAEDMADEMPLDRTESPAARSE</sequence>
<evidence type="ECO:0000313" key="3">
    <source>
        <dbReference type="Proteomes" id="UP000654075"/>
    </source>
</evidence>
<accession>A0A813FSY2</accession>
<protein>
    <recommendedName>
        <fullName evidence="4">PH domain-containing protein</fullName>
    </recommendedName>
</protein>